<feature type="coiled-coil region" evidence="1">
    <location>
        <begin position="333"/>
        <end position="388"/>
    </location>
</feature>
<organism evidence="3 4">
    <name type="scientific">Drosophila guanche</name>
    <name type="common">Fruit fly</name>
    <dbReference type="NCBI Taxonomy" id="7266"/>
    <lineage>
        <taxon>Eukaryota</taxon>
        <taxon>Metazoa</taxon>
        <taxon>Ecdysozoa</taxon>
        <taxon>Arthropoda</taxon>
        <taxon>Hexapoda</taxon>
        <taxon>Insecta</taxon>
        <taxon>Pterygota</taxon>
        <taxon>Neoptera</taxon>
        <taxon>Endopterygota</taxon>
        <taxon>Diptera</taxon>
        <taxon>Brachycera</taxon>
        <taxon>Muscomorpha</taxon>
        <taxon>Ephydroidea</taxon>
        <taxon>Drosophilidae</taxon>
        <taxon>Drosophila</taxon>
        <taxon>Sophophora</taxon>
    </lineage>
</organism>
<dbReference type="STRING" id="7266.A0A3B0K0E6"/>
<name>A0A3B0K0E6_DROGU</name>
<accession>A0A3B0K0E6</accession>
<protein>
    <submittedName>
        <fullName evidence="3">Blast:Putative leucine-rich repeat-containing protein DDB_G0290503</fullName>
    </submittedName>
</protein>
<proteinExistence type="predicted"/>
<evidence type="ECO:0000313" key="3">
    <source>
        <dbReference type="EMBL" id="SPP78481.1"/>
    </source>
</evidence>
<dbReference type="Proteomes" id="UP000268350">
    <property type="component" value="Unassembled WGS sequence"/>
</dbReference>
<dbReference type="AlphaFoldDB" id="A0A3B0K0E6"/>
<keyword evidence="1" id="KW-0175">Coiled coil</keyword>
<evidence type="ECO:0000313" key="4">
    <source>
        <dbReference type="Proteomes" id="UP000268350"/>
    </source>
</evidence>
<feature type="coiled-coil region" evidence="1">
    <location>
        <begin position="429"/>
        <end position="456"/>
    </location>
</feature>
<evidence type="ECO:0000256" key="1">
    <source>
        <dbReference type="SAM" id="Coils"/>
    </source>
</evidence>
<feature type="coiled-coil region" evidence="1">
    <location>
        <begin position="527"/>
        <end position="554"/>
    </location>
</feature>
<feature type="region of interest" description="Disordered" evidence="2">
    <location>
        <begin position="102"/>
        <end position="128"/>
    </location>
</feature>
<gene>
    <name evidence="3" type="ORF">DGUA_6G011130</name>
</gene>
<keyword evidence="4" id="KW-1185">Reference proteome</keyword>
<dbReference type="EMBL" id="OUUW01000003">
    <property type="protein sequence ID" value="SPP78481.1"/>
    <property type="molecule type" value="Genomic_DNA"/>
</dbReference>
<reference evidence="4" key="1">
    <citation type="submission" date="2018-01" db="EMBL/GenBank/DDBJ databases">
        <authorList>
            <person name="Alioto T."/>
            <person name="Alioto T."/>
        </authorList>
    </citation>
    <scope>NUCLEOTIDE SEQUENCE [LARGE SCALE GENOMIC DNA]</scope>
</reference>
<evidence type="ECO:0000256" key="2">
    <source>
        <dbReference type="SAM" id="MobiDB-lite"/>
    </source>
</evidence>
<sequence length="574" mass="65027">MCICASGSIMSTNMRYVRPTRASNLRALANNSRVSLTSDPFDCSLYANIMQAASNELTARSQSPSGFSLSRSVYTAHTVYSMPTEGRFSASYFVSLHEQPTKAERSVSKSRTNSSAAKSRALPKAQVRSVGTQSLQTESIVESKLVTNDDTKSASSRLAHNLPNECVQDLKARCQAAVDSGFMMLYDHLEPIQLAKDEFEACHRKEQLKVKLKELLSRNMERIVESIDEVCGTAGAGEQKASPNSHLYSDIGRLRRLKQHMEGRFLQLNKNHIEQMNRLRADLEGKLLAGERHWQQTLGELQERLRHSETHSEETSCQLAMQNAALTAKDSAIESAKANMDKLSSRNMELKQLVKESDAALLSIRQELERNREHIACLEGQLNELKQRPAAVDILPVVQEKDQIISELKLKIEELLLLKDVHHDQEQTNLKLCAKNDELDAKISELQAKLNSTKAQPNDKDQKDEQLHLDQEFLRQELFCFQALVIKLREQASRYSEVVTTCTHEITELKKTIDQRYLESVGKDTQIKLLSNQLRAKEEQVGQLFEKLNCQQEKLMRLEECVKLSAGNTERHHQ</sequence>
<dbReference type="OrthoDB" id="8197438at2759"/>